<protein>
    <recommendedName>
        <fullName evidence="3">Ferredoxin</fullName>
    </recommendedName>
</protein>
<name>A0ABS3JML5_9BACT</name>
<sequence>MNCFKCRRVCIPIACRDRPVVARHSGAATSCVSTVADWYARYDNVPDYF</sequence>
<evidence type="ECO:0000313" key="1">
    <source>
        <dbReference type="EMBL" id="MBO0951260.1"/>
    </source>
</evidence>
<gene>
    <name evidence="1" type="ORF">J2I46_21935</name>
</gene>
<comment type="caution">
    <text evidence="1">The sequence shown here is derived from an EMBL/GenBank/DDBJ whole genome shotgun (WGS) entry which is preliminary data.</text>
</comment>
<proteinExistence type="predicted"/>
<evidence type="ECO:0000313" key="2">
    <source>
        <dbReference type="Proteomes" id="UP000664628"/>
    </source>
</evidence>
<reference evidence="1 2" key="1">
    <citation type="submission" date="2021-03" db="EMBL/GenBank/DDBJ databases">
        <title>Fibrella sp. HMF5405 genome sequencing and assembly.</title>
        <authorList>
            <person name="Kang H."/>
            <person name="Kim H."/>
            <person name="Bae S."/>
            <person name="Joh K."/>
        </authorList>
    </citation>
    <scope>NUCLEOTIDE SEQUENCE [LARGE SCALE GENOMIC DNA]</scope>
    <source>
        <strain evidence="1 2">HMF5405</strain>
    </source>
</reference>
<dbReference type="Proteomes" id="UP000664628">
    <property type="component" value="Unassembled WGS sequence"/>
</dbReference>
<dbReference type="EMBL" id="JAFMYW010000007">
    <property type="protein sequence ID" value="MBO0951260.1"/>
    <property type="molecule type" value="Genomic_DNA"/>
</dbReference>
<evidence type="ECO:0008006" key="3">
    <source>
        <dbReference type="Google" id="ProtNLM"/>
    </source>
</evidence>
<dbReference type="RefSeq" id="WP_207331214.1">
    <property type="nucleotide sequence ID" value="NZ_JAFMYW010000007.1"/>
</dbReference>
<organism evidence="1 2">
    <name type="scientific">Fibrella forsythiae</name>
    <dbReference type="NCBI Taxonomy" id="2817061"/>
    <lineage>
        <taxon>Bacteria</taxon>
        <taxon>Pseudomonadati</taxon>
        <taxon>Bacteroidota</taxon>
        <taxon>Cytophagia</taxon>
        <taxon>Cytophagales</taxon>
        <taxon>Spirosomataceae</taxon>
        <taxon>Fibrella</taxon>
    </lineage>
</organism>
<keyword evidence="2" id="KW-1185">Reference proteome</keyword>
<accession>A0ABS3JML5</accession>